<gene>
    <name evidence="2" type="ORF">WMY93_024829</name>
</gene>
<name>A0AAW0N537_9GOBI</name>
<evidence type="ECO:0000256" key="1">
    <source>
        <dbReference type="SAM" id="MobiDB-lite"/>
    </source>
</evidence>
<keyword evidence="3" id="KW-1185">Reference proteome</keyword>
<evidence type="ECO:0000313" key="2">
    <source>
        <dbReference type="EMBL" id="KAK7889269.1"/>
    </source>
</evidence>
<reference evidence="3" key="1">
    <citation type="submission" date="2024-04" db="EMBL/GenBank/DDBJ databases">
        <title>Salinicola lusitanus LLJ914,a marine bacterium isolated from the Okinawa Trough.</title>
        <authorList>
            <person name="Li J."/>
        </authorList>
    </citation>
    <scope>NUCLEOTIDE SEQUENCE [LARGE SCALE GENOMIC DNA]</scope>
</reference>
<evidence type="ECO:0000313" key="3">
    <source>
        <dbReference type="Proteomes" id="UP001460270"/>
    </source>
</evidence>
<protein>
    <submittedName>
        <fullName evidence="2">Uncharacterized protein</fullName>
    </submittedName>
</protein>
<comment type="caution">
    <text evidence="2">The sequence shown here is derived from an EMBL/GenBank/DDBJ whole genome shotgun (WGS) entry which is preliminary data.</text>
</comment>
<dbReference type="AlphaFoldDB" id="A0AAW0N537"/>
<feature type="region of interest" description="Disordered" evidence="1">
    <location>
        <begin position="68"/>
        <end position="138"/>
    </location>
</feature>
<accession>A0AAW0N537</accession>
<sequence length="138" mass="16195">MRTASLDCLLHGCDLCSVLFHCVALQRGQAALKVVTECSLPSNLQNLEYDSCLLLPLLQMLRQIDWREEEGREEKGEQEREGKERSAEKKERVGDKRIRQEGKIGEKEGRRERDERRRMSRGKDGRKRDKQEGKEQRR</sequence>
<dbReference type="Proteomes" id="UP001460270">
    <property type="component" value="Unassembled WGS sequence"/>
</dbReference>
<proteinExistence type="predicted"/>
<organism evidence="2 3">
    <name type="scientific">Mugilogobius chulae</name>
    <name type="common">yellowstripe goby</name>
    <dbReference type="NCBI Taxonomy" id="88201"/>
    <lineage>
        <taxon>Eukaryota</taxon>
        <taxon>Metazoa</taxon>
        <taxon>Chordata</taxon>
        <taxon>Craniata</taxon>
        <taxon>Vertebrata</taxon>
        <taxon>Euteleostomi</taxon>
        <taxon>Actinopterygii</taxon>
        <taxon>Neopterygii</taxon>
        <taxon>Teleostei</taxon>
        <taxon>Neoteleostei</taxon>
        <taxon>Acanthomorphata</taxon>
        <taxon>Gobiaria</taxon>
        <taxon>Gobiiformes</taxon>
        <taxon>Gobioidei</taxon>
        <taxon>Gobiidae</taxon>
        <taxon>Gobionellinae</taxon>
        <taxon>Mugilogobius</taxon>
    </lineage>
</organism>
<dbReference type="EMBL" id="JBBPFD010000018">
    <property type="protein sequence ID" value="KAK7889269.1"/>
    <property type="molecule type" value="Genomic_DNA"/>
</dbReference>